<organism evidence="2 3">
    <name type="scientific">Ephemerocybe angulata</name>
    <dbReference type="NCBI Taxonomy" id="980116"/>
    <lineage>
        <taxon>Eukaryota</taxon>
        <taxon>Fungi</taxon>
        <taxon>Dikarya</taxon>
        <taxon>Basidiomycota</taxon>
        <taxon>Agaricomycotina</taxon>
        <taxon>Agaricomycetes</taxon>
        <taxon>Agaricomycetidae</taxon>
        <taxon>Agaricales</taxon>
        <taxon>Agaricineae</taxon>
        <taxon>Psathyrellaceae</taxon>
        <taxon>Ephemerocybe</taxon>
    </lineage>
</organism>
<reference evidence="2 3" key="1">
    <citation type="submission" date="2020-07" db="EMBL/GenBank/DDBJ databases">
        <title>Comparative genomics of pyrophilous fungi reveals a link between fire events and developmental genes.</title>
        <authorList>
            <consortium name="DOE Joint Genome Institute"/>
            <person name="Steindorff A.S."/>
            <person name="Carver A."/>
            <person name="Calhoun S."/>
            <person name="Stillman K."/>
            <person name="Liu H."/>
            <person name="Lipzen A."/>
            <person name="Pangilinan J."/>
            <person name="Labutti K."/>
            <person name="Bruns T.D."/>
            <person name="Grigoriev I.V."/>
        </authorList>
    </citation>
    <scope>NUCLEOTIDE SEQUENCE [LARGE SCALE GENOMIC DNA]</scope>
    <source>
        <strain evidence="2 3">CBS 144469</strain>
    </source>
</reference>
<keyword evidence="2" id="KW-0378">Hydrolase</keyword>
<sequence>MDILVNTTIATTERFVTSTDGTQIFAKAVGDPRLPSIVFVHGFALSALVWTSILHEKKLLKYFQMIAYDLRGFARSDKPRTASDYSSRLVADDFIAVANAFNATKPLFVGWSLGGSYASDILQHYGTAALSGIVCTASLPYSSDAVSNPDTQSATLPGFVDLSNSILALSSRIDFTRTLFNEPDRVPTEVLWSWMGSTIFVDPAVVPLVGGGRGAQNTSNLEEAARKGLPLFVLTGEADKLAVNSEIRGAVEGKWKDLTVHDIKNGSHAMFYEKQGEYVDQLLKFARRLFKV</sequence>
<dbReference type="SUPFAM" id="SSF53474">
    <property type="entry name" value="alpha/beta-Hydrolases"/>
    <property type="match status" value="1"/>
</dbReference>
<dbReference type="Proteomes" id="UP000521943">
    <property type="component" value="Unassembled WGS sequence"/>
</dbReference>
<dbReference type="OrthoDB" id="408373at2759"/>
<feature type="domain" description="AB hydrolase-1" evidence="1">
    <location>
        <begin position="35"/>
        <end position="274"/>
    </location>
</feature>
<accession>A0A8H6M2B6</accession>
<dbReference type="GO" id="GO:0016787">
    <property type="term" value="F:hydrolase activity"/>
    <property type="evidence" value="ECO:0007669"/>
    <property type="project" value="UniProtKB-KW"/>
</dbReference>
<dbReference type="AlphaFoldDB" id="A0A8H6M2B6"/>
<keyword evidence="3" id="KW-1185">Reference proteome</keyword>
<evidence type="ECO:0000313" key="3">
    <source>
        <dbReference type="Proteomes" id="UP000521943"/>
    </source>
</evidence>
<dbReference type="Pfam" id="PF00561">
    <property type="entry name" value="Abhydrolase_1"/>
    <property type="match status" value="1"/>
</dbReference>
<dbReference type="EMBL" id="JACGCI010000066">
    <property type="protein sequence ID" value="KAF6749042.1"/>
    <property type="molecule type" value="Genomic_DNA"/>
</dbReference>
<evidence type="ECO:0000259" key="1">
    <source>
        <dbReference type="Pfam" id="PF00561"/>
    </source>
</evidence>
<comment type="caution">
    <text evidence="2">The sequence shown here is derived from an EMBL/GenBank/DDBJ whole genome shotgun (WGS) entry which is preliminary data.</text>
</comment>
<protein>
    <submittedName>
        <fullName evidence="2">Alpha/Beta hydrolase protein</fullName>
    </submittedName>
</protein>
<dbReference type="Gene3D" id="3.40.50.1820">
    <property type="entry name" value="alpha/beta hydrolase"/>
    <property type="match status" value="1"/>
</dbReference>
<dbReference type="PANTHER" id="PTHR43194:SF5">
    <property type="entry name" value="PIMELOYL-[ACYL-CARRIER PROTEIN] METHYL ESTER ESTERASE"/>
    <property type="match status" value="1"/>
</dbReference>
<gene>
    <name evidence="2" type="ORF">DFP72DRAFT_548059</name>
</gene>
<dbReference type="InterPro" id="IPR029058">
    <property type="entry name" value="AB_hydrolase_fold"/>
</dbReference>
<name>A0A8H6M2B6_9AGAR</name>
<proteinExistence type="predicted"/>
<dbReference type="InterPro" id="IPR050228">
    <property type="entry name" value="Carboxylesterase_BioH"/>
</dbReference>
<dbReference type="InterPro" id="IPR000073">
    <property type="entry name" value="AB_hydrolase_1"/>
</dbReference>
<evidence type="ECO:0000313" key="2">
    <source>
        <dbReference type="EMBL" id="KAF6749042.1"/>
    </source>
</evidence>
<dbReference type="PANTHER" id="PTHR43194">
    <property type="entry name" value="HYDROLASE ALPHA/BETA FOLD FAMILY"/>
    <property type="match status" value="1"/>
</dbReference>